<feature type="signal peptide" evidence="1">
    <location>
        <begin position="1"/>
        <end position="16"/>
    </location>
</feature>
<dbReference type="AlphaFoldDB" id="A0A372JCM4"/>
<keyword evidence="3" id="KW-1185">Reference proteome</keyword>
<evidence type="ECO:0000313" key="2">
    <source>
        <dbReference type="EMBL" id="RFU37763.1"/>
    </source>
</evidence>
<sequence length="67" mass="6478">MLLAGLFGLVTTVASALPGGAAGVPGSSATASGLPGQDCASHCARRAAQERAAQDRAAQRSEALKAG</sequence>
<name>A0A372JCM4_9ACTN</name>
<keyword evidence="1" id="KW-0732">Signal</keyword>
<gene>
    <name evidence="2" type="ORF">DZF91_31160</name>
</gene>
<proteinExistence type="predicted"/>
<organism evidence="2 3">
    <name type="scientific">Actinomadura logoneensis</name>
    <dbReference type="NCBI Taxonomy" id="2293572"/>
    <lineage>
        <taxon>Bacteria</taxon>
        <taxon>Bacillati</taxon>
        <taxon>Actinomycetota</taxon>
        <taxon>Actinomycetes</taxon>
        <taxon>Streptosporangiales</taxon>
        <taxon>Thermomonosporaceae</taxon>
        <taxon>Actinomadura</taxon>
    </lineage>
</organism>
<feature type="chain" id="PRO_5039194268" evidence="1">
    <location>
        <begin position="17"/>
        <end position="67"/>
    </location>
</feature>
<dbReference type="EMBL" id="QURH01000924">
    <property type="protein sequence ID" value="RFU37763.1"/>
    <property type="molecule type" value="Genomic_DNA"/>
</dbReference>
<comment type="caution">
    <text evidence="2">The sequence shown here is derived from an EMBL/GenBank/DDBJ whole genome shotgun (WGS) entry which is preliminary data.</text>
</comment>
<evidence type="ECO:0000256" key="1">
    <source>
        <dbReference type="SAM" id="SignalP"/>
    </source>
</evidence>
<reference evidence="2 3" key="1">
    <citation type="submission" date="2018-08" db="EMBL/GenBank/DDBJ databases">
        <title>Actinomadura jelena sp. nov., a novel Actinomycete isolated from soil in Chad.</title>
        <authorList>
            <person name="Shi L."/>
        </authorList>
    </citation>
    <scope>NUCLEOTIDE SEQUENCE [LARGE SCALE GENOMIC DNA]</scope>
    <source>
        <strain evidence="2 3">NEAU-G17</strain>
    </source>
</reference>
<dbReference type="Proteomes" id="UP000261811">
    <property type="component" value="Unassembled WGS sequence"/>
</dbReference>
<protein>
    <submittedName>
        <fullName evidence="2">Uncharacterized protein</fullName>
    </submittedName>
</protein>
<evidence type="ECO:0000313" key="3">
    <source>
        <dbReference type="Proteomes" id="UP000261811"/>
    </source>
</evidence>
<accession>A0A372JCM4</accession>
<feature type="non-terminal residue" evidence="2">
    <location>
        <position position="67"/>
    </location>
</feature>